<dbReference type="Pfam" id="PF13524">
    <property type="entry name" value="Glyco_trans_1_2"/>
    <property type="match status" value="1"/>
</dbReference>
<dbReference type="AlphaFoldDB" id="A0A1H6DBR0"/>
<evidence type="ECO:0000259" key="1">
    <source>
        <dbReference type="Pfam" id="PF13524"/>
    </source>
</evidence>
<proteinExistence type="predicted"/>
<gene>
    <name evidence="2" type="ORF">SAMN05444390_105381</name>
</gene>
<keyword evidence="2" id="KW-0808">Transferase</keyword>
<dbReference type="Proteomes" id="UP000236745">
    <property type="component" value="Unassembled WGS sequence"/>
</dbReference>
<organism evidence="2 3">
    <name type="scientific">Marinobacterium lutimaris</name>
    <dbReference type="NCBI Taxonomy" id="568106"/>
    <lineage>
        <taxon>Bacteria</taxon>
        <taxon>Pseudomonadati</taxon>
        <taxon>Pseudomonadota</taxon>
        <taxon>Gammaproteobacteria</taxon>
        <taxon>Oceanospirillales</taxon>
        <taxon>Oceanospirillaceae</taxon>
        <taxon>Marinobacterium</taxon>
    </lineage>
</organism>
<feature type="domain" description="Spore protein YkvP/CgeB glycosyl transferase-like" evidence="1">
    <location>
        <begin position="201"/>
        <end position="316"/>
    </location>
</feature>
<keyword evidence="3" id="KW-1185">Reference proteome</keyword>
<sequence>MRVLHIAYQQLRRYGHTRVSWAQKLTFGLIKNDHLVHGFSDRDVAAFEAPLGIRDLGTKKANKRLLETVESFEPDLVIAGHCDMISNETLAEIRKIAPNCVIAHCNNDPLFVPSNVDRLKYRAEVADAIFVSTGRRELTQFEGSRARVYHMPNPVEPSVESFDNSVKADSELPIDLIFCSNSQNFTKRLEMIGRMKEQLDPIMTFKTFGSFGEAPVWGRDYDRALEKSKMGLNFNRQEGDYWYASARMAQLGGNGILQFTHSANKFDELFPAESIVYFDDEASLMERIREFQGDDAKRQAWASKAREFFHQEINSTLYAQYIVEATTQTPFSHDYVWARDINLDGSLK</sequence>
<dbReference type="EMBL" id="FNVQ01000005">
    <property type="protein sequence ID" value="SEG82612.1"/>
    <property type="molecule type" value="Genomic_DNA"/>
</dbReference>
<dbReference type="RefSeq" id="WP_104005195.1">
    <property type="nucleotide sequence ID" value="NZ_FNVQ01000005.1"/>
</dbReference>
<dbReference type="InterPro" id="IPR055259">
    <property type="entry name" value="YkvP/CgeB_Glyco_trans-like"/>
</dbReference>
<protein>
    <submittedName>
        <fullName evidence="2">Glycosyl transferases group 1</fullName>
    </submittedName>
</protein>
<name>A0A1H6DBR0_9GAMM</name>
<dbReference type="OrthoDB" id="9807414at2"/>
<dbReference type="GO" id="GO:0016740">
    <property type="term" value="F:transferase activity"/>
    <property type="evidence" value="ECO:0007669"/>
    <property type="project" value="UniProtKB-KW"/>
</dbReference>
<reference evidence="2 3" key="1">
    <citation type="submission" date="2016-10" db="EMBL/GenBank/DDBJ databases">
        <authorList>
            <person name="de Groot N.N."/>
        </authorList>
    </citation>
    <scope>NUCLEOTIDE SEQUENCE [LARGE SCALE GENOMIC DNA]</scope>
    <source>
        <strain evidence="2 3">DSM 22012</strain>
    </source>
</reference>
<evidence type="ECO:0000313" key="2">
    <source>
        <dbReference type="EMBL" id="SEG82612.1"/>
    </source>
</evidence>
<accession>A0A1H6DBR0</accession>
<evidence type="ECO:0000313" key="3">
    <source>
        <dbReference type="Proteomes" id="UP000236745"/>
    </source>
</evidence>